<accession>A0A183J0R8</accession>
<sequence>MWRGVRRAFPHMQKHRHLPRVRILRISDTEAPAASPATVTHQGMAACWDLDSGNARGAVVANRTGLKFQPVINQSRSRFMLV</sequence>
<dbReference type="WBParaSite" id="SBAD_0000981101-mRNA-1">
    <property type="protein sequence ID" value="SBAD_0000981101-mRNA-1"/>
    <property type="gene ID" value="SBAD_0000981101"/>
</dbReference>
<keyword evidence="2" id="KW-1185">Reference proteome</keyword>
<dbReference type="Proteomes" id="UP000270296">
    <property type="component" value="Unassembled WGS sequence"/>
</dbReference>
<protein>
    <submittedName>
        <fullName evidence="3">DUF1513 domain-containing protein</fullName>
    </submittedName>
</protein>
<reference evidence="3" key="1">
    <citation type="submission" date="2016-06" db="UniProtKB">
        <authorList>
            <consortium name="WormBaseParasite"/>
        </authorList>
    </citation>
    <scope>IDENTIFICATION</scope>
</reference>
<name>A0A183J0R8_9BILA</name>
<gene>
    <name evidence="1" type="ORF">SBAD_LOCUS9466</name>
</gene>
<organism evidence="3">
    <name type="scientific">Soboliphyme baturini</name>
    <dbReference type="NCBI Taxonomy" id="241478"/>
    <lineage>
        <taxon>Eukaryota</taxon>
        <taxon>Metazoa</taxon>
        <taxon>Ecdysozoa</taxon>
        <taxon>Nematoda</taxon>
        <taxon>Enoplea</taxon>
        <taxon>Dorylaimia</taxon>
        <taxon>Dioctophymatida</taxon>
        <taxon>Dioctophymatoidea</taxon>
        <taxon>Soboliphymatidae</taxon>
        <taxon>Soboliphyme</taxon>
    </lineage>
</organism>
<dbReference type="AlphaFoldDB" id="A0A183J0R8"/>
<evidence type="ECO:0000313" key="2">
    <source>
        <dbReference type="Proteomes" id="UP000270296"/>
    </source>
</evidence>
<proteinExistence type="predicted"/>
<evidence type="ECO:0000313" key="1">
    <source>
        <dbReference type="EMBL" id="VDP23308.1"/>
    </source>
</evidence>
<reference evidence="1 2" key="2">
    <citation type="submission" date="2018-11" db="EMBL/GenBank/DDBJ databases">
        <authorList>
            <consortium name="Pathogen Informatics"/>
        </authorList>
    </citation>
    <scope>NUCLEOTIDE SEQUENCE [LARGE SCALE GENOMIC DNA]</scope>
</reference>
<dbReference type="EMBL" id="UZAM01012753">
    <property type="protein sequence ID" value="VDP23308.1"/>
    <property type="molecule type" value="Genomic_DNA"/>
</dbReference>
<evidence type="ECO:0000313" key="3">
    <source>
        <dbReference type="WBParaSite" id="SBAD_0000981101-mRNA-1"/>
    </source>
</evidence>